<dbReference type="SUPFAM" id="SSF58100">
    <property type="entry name" value="Bacterial hemolysins"/>
    <property type="match status" value="1"/>
</dbReference>
<protein>
    <submittedName>
        <fullName evidence="1">Uncharacterized protein</fullName>
    </submittedName>
</protein>
<keyword evidence="2" id="KW-1185">Reference proteome</keyword>
<accession>A0ABZ0Z7C3</accession>
<dbReference type="Gene3D" id="1.20.5.170">
    <property type="match status" value="1"/>
</dbReference>
<name>A0ABZ0Z7C3_9CAUD</name>
<evidence type="ECO:0000313" key="1">
    <source>
        <dbReference type="EMBL" id="WQJ54030.1"/>
    </source>
</evidence>
<dbReference type="EMBL" id="OR769218">
    <property type="protein sequence ID" value="WQJ54030.1"/>
    <property type="molecule type" value="Genomic_DNA"/>
</dbReference>
<proteinExistence type="predicted"/>
<dbReference type="Proteomes" id="UP001346559">
    <property type="component" value="Segment"/>
</dbReference>
<sequence length="198" mass="22152">MLTTINELFVFVPAGMGQTFIKRYATDEAYKHKISFVEESGEIYTNGKCFGTNYKSAIDELSGKVQEVKGKNDELANILKDFNAGTIKEINDWIKQHGTDFLTLSTSVEQNKGSIATLTNDISNLQKDLEDLNKISIWQEFVADSDMPPVTEATKTIETKESLDTLENTENEDIAVTSNDAMEYFHNAAAKTFKNITL</sequence>
<organism evidence="1 2">
    <name type="scientific">phage Lak_Megaphage_RVC_AP1_GC26</name>
    <dbReference type="NCBI Taxonomy" id="3109224"/>
    <lineage>
        <taxon>Viruses</taxon>
        <taxon>Duplodnaviria</taxon>
        <taxon>Heunggongvirae</taxon>
        <taxon>Uroviricota</taxon>
        <taxon>Caudoviricetes</taxon>
        <taxon>Caudoviricetes code 15 clade</taxon>
    </lineage>
</organism>
<evidence type="ECO:0000313" key="2">
    <source>
        <dbReference type="Proteomes" id="UP001346559"/>
    </source>
</evidence>
<reference evidence="1 2" key="1">
    <citation type="submission" date="2023-11" db="EMBL/GenBank/DDBJ databases">
        <authorList>
            <person name="Cook R."/>
            <person name="Crisci M."/>
            <person name="Pye H."/>
            <person name="Adriaenssens E."/>
            <person name="Santini J."/>
        </authorList>
    </citation>
    <scope>NUCLEOTIDE SEQUENCE [LARGE SCALE GENOMIC DNA]</scope>
    <source>
        <strain evidence="1">Lak_Megaphage_RVC_AP1_GC26</strain>
    </source>
</reference>